<dbReference type="Proteomes" id="UP001597294">
    <property type="component" value="Unassembled WGS sequence"/>
</dbReference>
<evidence type="ECO:0008006" key="3">
    <source>
        <dbReference type="Google" id="ProtNLM"/>
    </source>
</evidence>
<evidence type="ECO:0000313" key="2">
    <source>
        <dbReference type="Proteomes" id="UP001597294"/>
    </source>
</evidence>
<proteinExistence type="predicted"/>
<accession>A0ABW5BIG8</accession>
<reference evidence="2" key="1">
    <citation type="journal article" date="2019" name="Int. J. Syst. Evol. Microbiol.">
        <title>The Global Catalogue of Microorganisms (GCM) 10K type strain sequencing project: providing services to taxonomists for standard genome sequencing and annotation.</title>
        <authorList>
            <consortium name="The Broad Institute Genomics Platform"/>
            <consortium name="The Broad Institute Genome Sequencing Center for Infectious Disease"/>
            <person name="Wu L."/>
            <person name="Ma J."/>
        </authorList>
    </citation>
    <scope>NUCLEOTIDE SEQUENCE [LARGE SCALE GENOMIC DNA]</scope>
    <source>
        <strain evidence="2">CGMCC 4.7192</strain>
    </source>
</reference>
<organism evidence="1 2">
    <name type="scientific">Kiloniella antarctica</name>
    <dbReference type="NCBI Taxonomy" id="1550907"/>
    <lineage>
        <taxon>Bacteria</taxon>
        <taxon>Pseudomonadati</taxon>
        <taxon>Pseudomonadota</taxon>
        <taxon>Alphaproteobacteria</taxon>
        <taxon>Rhodospirillales</taxon>
        <taxon>Kiloniellaceae</taxon>
        <taxon>Kiloniella</taxon>
    </lineage>
</organism>
<sequence length="160" mass="17336">MPTNNLKPKVPSRGGPELKDIVASAEEALSRMEGDYEIWVAKDVQKISDFLEGAKESLEMGAQSQSDFIEEIHVVGHNIKGQAATFNFPLLTSAAKSLCHFIQEGGATAEKRLDLVEAHVNTMKIILAQKMKGNGGKSDRGLITALEQAVEKVLTTQSKS</sequence>
<dbReference type="InterPro" id="IPR036641">
    <property type="entry name" value="HPT_dom_sf"/>
</dbReference>
<protein>
    <recommendedName>
        <fullName evidence="3">HPt domain-containing protein</fullName>
    </recommendedName>
</protein>
<keyword evidence="2" id="KW-1185">Reference proteome</keyword>
<gene>
    <name evidence="1" type="ORF">ACFSKO_05225</name>
</gene>
<evidence type="ECO:0000313" key="1">
    <source>
        <dbReference type="EMBL" id="MFD2204996.1"/>
    </source>
</evidence>
<dbReference type="EMBL" id="JBHUII010000001">
    <property type="protein sequence ID" value="MFD2204996.1"/>
    <property type="molecule type" value="Genomic_DNA"/>
</dbReference>
<comment type="caution">
    <text evidence="1">The sequence shown here is derived from an EMBL/GenBank/DDBJ whole genome shotgun (WGS) entry which is preliminary data.</text>
</comment>
<name>A0ABW5BIG8_9PROT</name>
<dbReference type="Gene3D" id="1.20.120.160">
    <property type="entry name" value="HPT domain"/>
    <property type="match status" value="1"/>
</dbReference>
<dbReference type="RefSeq" id="WP_380249118.1">
    <property type="nucleotide sequence ID" value="NZ_JBHUII010000001.1"/>
</dbReference>
<dbReference type="SUPFAM" id="SSF47226">
    <property type="entry name" value="Histidine-containing phosphotransfer domain, HPT domain"/>
    <property type="match status" value="1"/>
</dbReference>